<keyword evidence="7" id="KW-0418">Kinase</keyword>
<gene>
    <name evidence="16" type="ORF">CUJ83_10620</name>
</gene>
<evidence type="ECO:0000256" key="11">
    <source>
        <dbReference type="ARBA" id="ARBA00023136"/>
    </source>
</evidence>
<name>A0AAP2W6M6_9EURY</name>
<keyword evidence="3" id="KW-0597">Phosphoprotein</keyword>
<accession>A0AAP2W6M6</accession>
<reference evidence="16 17" key="1">
    <citation type="submission" date="2017-11" db="EMBL/GenBank/DDBJ databases">
        <title>Isolation and Characterization of Family Methanocellaceae Species from Potential Methane Hydrate Area Offshore Southwestern Taiwan.</title>
        <authorList>
            <person name="Zhang W.-L."/>
            <person name="Chen W.-C."/>
            <person name="Lai M.-C."/>
            <person name="Chen S.-C."/>
        </authorList>
    </citation>
    <scope>NUCLEOTIDE SEQUENCE [LARGE SCALE GENOMIC DNA]</scope>
    <source>
        <strain evidence="16 17">CWC-04</strain>
    </source>
</reference>
<dbReference type="PROSITE" id="PS50112">
    <property type="entry name" value="PAS"/>
    <property type="match status" value="1"/>
</dbReference>
<dbReference type="GO" id="GO:0000160">
    <property type="term" value="P:phosphorelay signal transduction system"/>
    <property type="evidence" value="ECO:0007669"/>
    <property type="project" value="UniProtKB-KW"/>
</dbReference>
<evidence type="ECO:0008006" key="18">
    <source>
        <dbReference type="Google" id="ProtNLM"/>
    </source>
</evidence>
<sequence length="717" mass="80145">MGLKLDLNSIFIQLLLLVFIVAIVPVVILTYNNYTTISQDKYAQFNDKIKDVSAMVERDYKTQMDRDNNAAARISMDPKLISAMRSRDNHTVKCLLGEYSKKYSFFDIITVYDNNSIVVARSTTNKSGDYNINSQVRDALDGKESSVTDIVPEQVIRMNDLENKLGGMVNNEGLAIINALPICDDNNTILGVVYTAQVQNNNFGLVDTITEESGAYCTIFQGDTRIATTLMDPQGNRIVGTKVSPEVADRVLNKGEVVRGTLKVYDYWDLYVHYEPLRNGEDEIVGMLFVGYDIGPGLVELNNMQVQAAAIAIIASMLSVGIGYAVVTRVTKPIDKLVIIANKIAAGDLDVKVETDAKGGEIGELSNAIKKMVHYMVNNIKYRINYNESILKGISDPMFVVDNDRNITFFNEPAAKLTGYQLDEAIGRKCYDIFKMPICHNYCLGDDCWKKVDIVRGYETTATTKDNDVIIVRGSSAPIRDANGQIIGAIELLRDITIEKKAEDMIKESLKEKEVLLREIHHRVKNNLQIISSLLNLQSGYVKDREALGMFRESQNRVKSMALIHEKLYLSKDLAKIDFAEYIRSLTNNLFHSYGAYKNNITLKTKINRVSLGIDTAIPCGLIINELVSNSLKYAFPRGRSGEVWIELNRDYTEEGITFILKVGDNGIGFPGGLDFKNTETLGLQLVNTLSCQLGGTIELNRENGTEFIITFQETKK</sequence>
<dbReference type="SUPFAM" id="SSF158472">
    <property type="entry name" value="HAMP domain-like"/>
    <property type="match status" value="1"/>
</dbReference>
<evidence type="ECO:0000259" key="15">
    <source>
        <dbReference type="PROSITE" id="PS50885"/>
    </source>
</evidence>
<evidence type="ECO:0000313" key="16">
    <source>
        <dbReference type="EMBL" id="MCD1295452.1"/>
    </source>
</evidence>
<dbReference type="EMBL" id="PGCK01000008">
    <property type="protein sequence ID" value="MCD1295452.1"/>
    <property type="molecule type" value="Genomic_DNA"/>
</dbReference>
<evidence type="ECO:0000256" key="7">
    <source>
        <dbReference type="ARBA" id="ARBA00022777"/>
    </source>
</evidence>
<keyword evidence="17" id="KW-1185">Reference proteome</keyword>
<dbReference type="SUPFAM" id="SSF55785">
    <property type="entry name" value="PYP-like sensor domain (PAS domain)"/>
    <property type="match status" value="1"/>
</dbReference>
<dbReference type="InterPro" id="IPR000014">
    <property type="entry name" value="PAS"/>
</dbReference>
<evidence type="ECO:0000256" key="4">
    <source>
        <dbReference type="ARBA" id="ARBA00022679"/>
    </source>
</evidence>
<dbReference type="Pfam" id="PF07568">
    <property type="entry name" value="HisKA_2"/>
    <property type="match status" value="1"/>
</dbReference>
<dbReference type="RefSeq" id="WP_230742303.1">
    <property type="nucleotide sequence ID" value="NZ_PGCK01000008.1"/>
</dbReference>
<dbReference type="InterPro" id="IPR003594">
    <property type="entry name" value="HATPase_dom"/>
</dbReference>
<dbReference type="PANTHER" id="PTHR43065:SF23">
    <property type="entry name" value="SENSOR HISTIDINE KINASE PDTAS"/>
    <property type="match status" value="1"/>
</dbReference>
<dbReference type="GO" id="GO:0016301">
    <property type="term" value="F:kinase activity"/>
    <property type="evidence" value="ECO:0007669"/>
    <property type="project" value="UniProtKB-KW"/>
</dbReference>
<comment type="caution">
    <text evidence="16">The sequence shown here is derived from an EMBL/GenBank/DDBJ whole genome shotgun (WGS) entry which is preliminary data.</text>
</comment>
<evidence type="ECO:0000259" key="14">
    <source>
        <dbReference type="PROSITE" id="PS50113"/>
    </source>
</evidence>
<keyword evidence="4" id="KW-0808">Transferase</keyword>
<feature type="transmembrane region" description="Helical" evidence="12">
    <location>
        <begin position="12"/>
        <end position="31"/>
    </location>
</feature>
<dbReference type="Proteomes" id="UP001320159">
    <property type="component" value="Unassembled WGS sequence"/>
</dbReference>
<dbReference type="SMART" id="SM00091">
    <property type="entry name" value="PAS"/>
    <property type="match status" value="1"/>
</dbReference>
<dbReference type="SMART" id="SM00304">
    <property type="entry name" value="HAMP"/>
    <property type="match status" value="1"/>
</dbReference>
<feature type="transmembrane region" description="Helical" evidence="12">
    <location>
        <begin position="308"/>
        <end position="327"/>
    </location>
</feature>
<keyword evidence="5 12" id="KW-0812">Transmembrane</keyword>
<keyword evidence="8" id="KW-0067">ATP-binding</keyword>
<organism evidence="16 17">
    <name type="scientific">Methanooceanicella nereidis</name>
    <dbReference type="NCBI Taxonomy" id="2052831"/>
    <lineage>
        <taxon>Archaea</taxon>
        <taxon>Methanobacteriati</taxon>
        <taxon>Methanobacteriota</taxon>
        <taxon>Stenosarchaea group</taxon>
        <taxon>Methanomicrobia</taxon>
        <taxon>Methanocellales</taxon>
        <taxon>Methanocellaceae</taxon>
        <taxon>Methanooceanicella</taxon>
    </lineage>
</organism>
<dbReference type="SMART" id="SM00387">
    <property type="entry name" value="HATPase_c"/>
    <property type="match status" value="1"/>
</dbReference>
<dbReference type="Pfam" id="PF00672">
    <property type="entry name" value="HAMP"/>
    <property type="match status" value="1"/>
</dbReference>
<keyword evidence="9 12" id="KW-1133">Transmembrane helix</keyword>
<dbReference type="SUPFAM" id="SSF55874">
    <property type="entry name" value="ATPase domain of HSP90 chaperone/DNA topoisomerase II/histidine kinase"/>
    <property type="match status" value="1"/>
</dbReference>
<dbReference type="Gene3D" id="6.10.340.10">
    <property type="match status" value="1"/>
</dbReference>
<dbReference type="CDD" id="cd06225">
    <property type="entry name" value="HAMP"/>
    <property type="match status" value="1"/>
</dbReference>
<feature type="domain" description="PAS" evidence="13">
    <location>
        <begin position="383"/>
        <end position="428"/>
    </location>
</feature>
<evidence type="ECO:0000256" key="9">
    <source>
        <dbReference type="ARBA" id="ARBA00022989"/>
    </source>
</evidence>
<evidence type="ECO:0000256" key="5">
    <source>
        <dbReference type="ARBA" id="ARBA00022692"/>
    </source>
</evidence>
<dbReference type="CDD" id="cd00130">
    <property type="entry name" value="PAS"/>
    <property type="match status" value="1"/>
</dbReference>
<dbReference type="Gene3D" id="3.30.565.10">
    <property type="entry name" value="Histidine kinase-like ATPase, C-terminal domain"/>
    <property type="match status" value="1"/>
</dbReference>
<dbReference type="NCBIfam" id="TIGR00229">
    <property type="entry name" value="sensory_box"/>
    <property type="match status" value="1"/>
</dbReference>
<comment type="subcellular location">
    <subcellularLocation>
        <location evidence="1">Cell membrane</location>
        <topology evidence="1">Multi-pass membrane protein</topology>
    </subcellularLocation>
</comment>
<evidence type="ECO:0000313" key="17">
    <source>
        <dbReference type="Proteomes" id="UP001320159"/>
    </source>
</evidence>
<dbReference type="PANTHER" id="PTHR43065">
    <property type="entry name" value="SENSOR HISTIDINE KINASE"/>
    <property type="match status" value="1"/>
</dbReference>
<dbReference type="Pfam" id="PF02518">
    <property type="entry name" value="HATPase_c"/>
    <property type="match status" value="1"/>
</dbReference>
<protein>
    <recommendedName>
        <fullName evidence="18">Histidine kinase</fullName>
    </recommendedName>
</protein>
<dbReference type="SUPFAM" id="SSF103190">
    <property type="entry name" value="Sensory domain-like"/>
    <property type="match status" value="1"/>
</dbReference>
<dbReference type="PROSITE" id="PS50885">
    <property type="entry name" value="HAMP"/>
    <property type="match status" value="1"/>
</dbReference>
<evidence type="ECO:0000259" key="13">
    <source>
        <dbReference type="PROSITE" id="PS50112"/>
    </source>
</evidence>
<dbReference type="PROSITE" id="PS50113">
    <property type="entry name" value="PAC"/>
    <property type="match status" value="1"/>
</dbReference>
<dbReference type="InterPro" id="IPR011495">
    <property type="entry name" value="Sig_transdc_His_kin_sub2_dim/P"/>
</dbReference>
<dbReference type="InterPro" id="IPR035965">
    <property type="entry name" value="PAS-like_dom_sf"/>
</dbReference>
<dbReference type="InterPro" id="IPR000700">
    <property type="entry name" value="PAS-assoc_C"/>
</dbReference>
<dbReference type="Gene3D" id="3.30.450.20">
    <property type="entry name" value="PAS domain"/>
    <property type="match status" value="2"/>
</dbReference>
<evidence type="ECO:0000256" key="10">
    <source>
        <dbReference type="ARBA" id="ARBA00023012"/>
    </source>
</evidence>
<dbReference type="InterPro" id="IPR003660">
    <property type="entry name" value="HAMP_dom"/>
</dbReference>
<dbReference type="InterPro" id="IPR033463">
    <property type="entry name" value="sCache_3"/>
</dbReference>
<dbReference type="InterPro" id="IPR029151">
    <property type="entry name" value="Sensor-like_sf"/>
</dbReference>
<evidence type="ECO:0000256" key="6">
    <source>
        <dbReference type="ARBA" id="ARBA00022741"/>
    </source>
</evidence>
<feature type="domain" description="HAMP" evidence="15">
    <location>
        <begin position="328"/>
        <end position="381"/>
    </location>
</feature>
<keyword evidence="6" id="KW-0547">Nucleotide-binding</keyword>
<evidence type="ECO:0000256" key="12">
    <source>
        <dbReference type="SAM" id="Phobius"/>
    </source>
</evidence>
<keyword evidence="10" id="KW-0902">Two-component regulatory system</keyword>
<dbReference type="GO" id="GO:0005524">
    <property type="term" value="F:ATP binding"/>
    <property type="evidence" value="ECO:0007669"/>
    <property type="project" value="UniProtKB-KW"/>
</dbReference>
<dbReference type="InterPro" id="IPR036890">
    <property type="entry name" value="HATPase_C_sf"/>
</dbReference>
<dbReference type="AlphaFoldDB" id="A0AAP2W6M6"/>
<dbReference type="GO" id="GO:0005886">
    <property type="term" value="C:plasma membrane"/>
    <property type="evidence" value="ECO:0007669"/>
    <property type="project" value="UniProtKB-SubCell"/>
</dbReference>
<feature type="domain" description="PAC" evidence="14">
    <location>
        <begin position="456"/>
        <end position="508"/>
    </location>
</feature>
<evidence type="ECO:0000256" key="3">
    <source>
        <dbReference type="ARBA" id="ARBA00022553"/>
    </source>
</evidence>
<evidence type="ECO:0000256" key="8">
    <source>
        <dbReference type="ARBA" id="ARBA00022840"/>
    </source>
</evidence>
<evidence type="ECO:0000256" key="1">
    <source>
        <dbReference type="ARBA" id="ARBA00004651"/>
    </source>
</evidence>
<keyword evidence="2" id="KW-1003">Cell membrane</keyword>
<proteinExistence type="predicted"/>
<dbReference type="Pfam" id="PF13426">
    <property type="entry name" value="PAS_9"/>
    <property type="match status" value="1"/>
</dbReference>
<dbReference type="Pfam" id="PF17202">
    <property type="entry name" value="sCache_3_3"/>
    <property type="match status" value="1"/>
</dbReference>
<evidence type="ECO:0000256" key="2">
    <source>
        <dbReference type="ARBA" id="ARBA00022475"/>
    </source>
</evidence>
<keyword evidence="11 12" id="KW-0472">Membrane</keyword>